<evidence type="ECO:0000256" key="3">
    <source>
        <dbReference type="ARBA" id="ARBA00022801"/>
    </source>
</evidence>
<proteinExistence type="inferred from homology"/>
<dbReference type="PANTHER" id="PTHR43806">
    <property type="entry name" value="PEPTIDASE S8"/>
    <property type="match status" value="1"/>
</dbReference>
<dbReference type="Gene3D" id="3.40.50.200">
    <property type="entry name" value="Peptidase S8/S53 domain"/>
    <property type="match status" value="1"/>
</dbReference>
<sequence>MDSVSSGSPKVQPFSLLEQLGGYEDIPSYWEDLEFNYDEDITLGQIIQAVVKCLEMESKAPTEEIDAIILDQLRAILTYESEESLELQAKKIQLLQAATKDHAYYNQKQIKVRMIEMRLRCGGLIVKAMCYRHPKIAFQPCPDNHDIGGRSFLPSAFQLAAESRSEYILQIILDELLVTFEHDNNAYSESKSPVQQPQEIIRDGETAEKNMAEVVELLLNTFASLPLDVSSKVMDIIKIMVGRNPSLLNEKTWEIAVKTPSPEFVRLLLESNESKFLTEAHALFVVEKGTAQMWDMFPEKSRRGFISKKNCNFLHIAVSLGKVDMVEVLLKLEPTLIEIIAGEAGRESHEYPIQYLKKLEENPKVDEDGKAYKAIRDLLVHAMIRSQNFGLQKIREILKDSNAKDMSFQFPQFKSDAKNQSCTDYVQMLKVMNAKFFQYEKLLKYAAFPDLSGQAPFMGNEDLKQVHREVKDVFDWLKERGVEEVMTLTVEDRLHCPHSDEDVAACVNNFRVRVLKWRKLDIYLKNIDKDSIEELHLYSSGNQSVHDQWLVQIPQFKRLKRLYVYVVKDVLSPLKIDKVKNQLQEDLNTLHRKPGYPWTIHEEEASIDKDGDSERQDKIQSNLPKTQPRITSEAQSKITPEITLEIMSEVQPGIFTKISPDIQPEISPEISLDIQPDILAEIPSEIQTGILTKISPDIQLDTLNKIPSEIRPGITTEIQSTITPGILTEILPKIPAEMVDKVVAKIPTELLNRILAEIRAETLPTQPKTRYQIEVVPIQWLQLRENIIYRSLDHISSDLVGSHLARFIQNFSQYHYENIGTKKTKIALIDSGVVVVGGSHGENYERKEGKREKEEKEEKEGKEERKVVEEREENEGSASGSVLAQRIVEGISLVSRDNEEQPWWHATEPHGTQMATLICSINPFCELYVVKVAESNASGITGHNVAKAIDWARTKGVDIISLSLVTFSDPNKDMAAAIQAAKRDDIVITCSTADEGSIVARSVGEKKNDSVLSIAACDKWGNLLPQSQKTGFTYQFIGHNVHVGQVPYLESAESIEGSSVSTAVAAGMASLILACARISSSVKVNEGNDKGDRTKNWRFDTVKGKFDAMSKDTKGWVVLENLCGPGRLEKPYDFKKLVDETFTN</sequence>
<protein>
    <submittedName>
        <fullName evidence="7">Subtilase family domain-containing protein</fullName>
    </submittedName>
</protein>
<feature type="compositionally biased region" description="Basic and acidic residues" evidence="5">
    <location>
        <begin position="842"/>
        <end position="869"/>
    </location>
</feature>
<feature type="compositionally biased region" description="Basic and acidic residues" evidence="5">
    <location>
        <begin position="605"/>
        <end position="618"/>
    </location>
</feature>
<feature type="compositionally biased region" description="Polar residues" evidence="5">
    <location>
        <begin position="619"/>
        <end position="635"/>
    </location>
</feature>
<keyword evidence="8" id="KW-1185">Reference proteome</keyword>
<feature type="domain" description="Peptidase S8/S53" evidence="6">
    <location>
        <begin position="822"/>
        <end position="1074"/>
    </location>
</feature>
<evidence type="ECO:0000313" key="8">
    <source>
        <dbReference type="Proteomes" id="UP001140511"/>
    </source>
</evidence>
<keyword evidence="2" id="KW-0645">Protease</keyword>
<dbReference type="PANTHER" id="PTHR43806:SF11">
    <property type="entry name" value="CEREVISIN-RELATED"/>
    <property type="match status" value="1"/>
</dbReference>
<evidence type="ECO:0000256" key="5">
    <source>
        <dbReference type="SAM" id="MobiDB-lite"/>
    </source>
</evidence>
<dbReference type="InterPro" id="IPR000209">
    <property type="entry name" value="Peptidase_S8/S53_dom"/>
</dbReference>
<gene>
    <name evidence="7" type="ORF">T069G_01247</name>
</gene>
<dbReference type="Proteomes" id="UP001140511">
    <property type="component" value="Unassembled WGS sequence"/>
</dbReference>
<evidence type="ECO:0000313" key="7">
    <source>
        <dbReference type="EMBL" id="KAJ4864717.1"/>
    </source>
</evidence>
<dbReference type="GO" id="GO:0006508">
    <property type="term" value="P:proteolysis"/>
    <property type="evidence" value="ECO:0007669"/>
    <property type="project" value="UniProtKB-KW"/>
</dbReference>
<keyword evidence="4" id="KW-0720">Serine protease</keyword>
<comment type="caution">
    <text evidence="7">The sequence shown here is derived from an EMBL/GenBank/DDBJ whole genome shotgun (WGS) entry which is preliminary data.</text>
</comment>
<dbReference type="EMBL" id="JAOPEN010000001">
    <property type="protein sequence ID" value="KAJ4864717.1"/>
    <property type="molecule type" value="Genomic_DNA"/>
</dbReference>
<dbReference type="RefSeq" id="XP_056033773.1">
    <property type="nucleotide sequence ID" value="XM_056168457.1"/>
</dbReference>
<feature type="region of interest" description="Disordered" evidence="5">
    <location>
        <begin position="605"/>
        <end position="635"/>
    </location>
</feature>
<dbReference type="SUPFAM" id="SSF52743">
    <property type="entry name" value="Subtilisin-like"/>
    <property type="match status" value="1"/>
</dbReference>
<evidence type="ECO:0000259" key="6">
    <source>
        <dbReference type="Pfam" id="PF00082"/>
    </source>
</evidence>
<evidence type="ECO:0000256" key="4">
    <source>
        <dbReference type="ARBA" id="ARBA00022825"/>
    </source>
</evidence>
<name>A0A9W9EDE0_9HYPO</name>
<dbReference type="AlphaFoldDB" id="A0A9W9EDE0"/>
<comment type="similarity">
    <text evidence="1">Belongs to the peptidase S8 family.</text>
</comment>
<evidence type="ECO:0000256" key="1">
    <source>
        <dbReference type="ARBA" id="ARBA00011073"/>
    </source>
</evidence>
<evidence type="ECO:0000256" key="2">
    <source>
        <dbReference type="ARBA" id="ARBA00022670"/>
    </source>
</evidence>
<reference evidence="7" key="1">
    <citation type="submission" date="2022-09" db="EMBL/GenBank/DDBJ databases">
        <title>Chromosome-level assembly of Trichoderma breve T069, a fungus used in development of biopesticide product.</title>
        <authorList>
            <person name="Lin R."/>
            <person name="Liu T."/>
        </authorList>
    </citation>
    <scope>NUCLEOTIDE SEQUENCE</scope>
    <source>
        <strain evidence="7">T069</strain>
    </source>
</reference>
<keyword evidence="3" id="KW-0378">Hydrolase</keyword>
<feature type="region of interest" description="Disordered" evidence="5">
    <location>
        <begin position="840"/>
        <end position="880"/>
    </location>
</feature>
<dbReference type="GO" id="GO:0004252">
    <property type="term" value="F:serine-type endopeptidase activity"/>
    <property type="evidence" value="ECO:0007669"/>
    <property type="project" value="InterPro"/>
</dbReference>
<organism evidence="7 8">
    <name type="scientific">Trichoderma breve</name>
    <dbReference type="NCBI Taxonomy" id="2034170"/>
    <lineage>
        <taxon>Eukaryota</taxon>
        <taxon>Fungi</taxon>
        <taxon>Dikarya</taxon>
        <taxon>Ascomycota</taxon>
        <taxon>Pezizomycotina</taxon>
        <taxon>Sordariomycetes</taxon>
        <taxon>Hypocreomycetidae</taxon>
        <taxon>Hypocreales</taxon>
        <taxon>Hypocreaceae</taxon>
        <taxon>Trichoderma</taxon>
    </lineage>
</organism>
<dbReference type="Pfam" id="PF00082">
    <property type="entry name" value="Peptidase_S8"/>
    <property type="match status" value="1"/>
</dbReference>
<accession>A0A9W9EDE0</accession>
<dbReference type="InterPro" id="IPR036852">
    <property type="entry name" value="Peptidase_S8/S53_dom_sf"/>
</dbReference>
<dbReference type="GeneID" id="80863145"/>
<dbReference type="InterPro" id="IPR050131">
    <property type="entry name" value="Peptidase_S8_subtilisin-like"/>
</dbReference>